<organism evidence="2 3">
    <name type="scientific">Natrinema pallidum DSM 3751</name>
    <dbReference type="NCBI Taxonomy" id="1227495"/>
    <lineage>
        <taxon>Archaea</taxon>
        <taxon>Methanobacteriati</taxon>
        <taxon>Methanobacteriota</taxon>
        <taxon>Stenosarchaea group</taxon>
        <taxon>Halobacteria</taxon>
        <taxon>Halobacteriales</taxon>
        <taxon>Natrialbaceae</taxon>
        <taxon>Natrinema</taxon>
    </lineage>
</organism>
<dbReference type="Pfam" id="PF00583">
    <property type="entry name" value="Acetyltransf_1"/>
    <property type="match status" value="1"/>
</dbReference>
<sequence length="231" mass="26085">MIAPNTSSATTRPNPTIWHVREADGREDAFYLVRRWHHYFGVEYESNHLPYGPYQIAGWDDEDDPARPALGVIATQERPDGTSVDIGGGLVELLDHDTMVEQLPEGRFERAALAGDLNAMLWFGLVDPAWRGLGIGRALFRKRLEWAQAQGADMVVAWGWERREGRTSRPLFDRYDFVPIQRFPDHYAESRDACPDCGVWPSDDATCECEAVLWARDLPIDDLAATVGLSR</sequence>
<evidence type="ECO:0000259" key="1">
    <source>
        <dbReference type="PROSITE" id="PS51186"/>
    </source>
</evidence>
<dbReference type="Gene3D" id="3.40.630.30">
    <property type="match status" value="1"/>
</dbReference>
<dbReference type="CDD" id="cd04301">
    <property type="entry name" value="NAT_SF"/>
    <property type="match status" value="1"/>
</dbReference>
<dbReference type="OrthoDB" id="43754at2157"/>
<protein>
    <recommendedName>
        <fullName evidence="1">N-acetyltransferase domain-containing protein</fullName>
    </recommendedName>
</protein>
<evidence type="ECO:0000313" key="3">
    <source>
        <dbReference type="Proteomes" id="UP000011618"/>
    </source>
</evidence>
<feature type="domain" description="N-acetyltransferase" evidence="1">
    <location>
        <begin position="15"/>
        <end position="219"/>
    </location>
</feature>
<dbReference type="Proteomes" id="UP000011618">
    <property type="component" value="Unassembled WGS sequence"/>
</dbReference>
<comment type="caution">
    <text evidence="2">The sequence shown here is derived from an EMBL/GenBank/DDBJ whole genome shotgun (WGS) entry which is preliminary data.</text>
</comment>
<gene>
    <name evidence="2" type="ORF">C487_17380</name>
</gene>
<dbReference type="PATRIC" id="fig|1227495.3.peg.3475"/>
<dbReference type="GO" id="GO:0016747">
    <property type="term" value="F:acyltransferase activity, transferring groups other than amino-acyl groups"/>
    <property type="evidence" value="ECO:0007669"/>
    <property type="project" value="InterPro"/>
</dbReference>
<dbReference type="SUPFAM" id="SSF55729">
    <property type="entry name" value="Acyl-CoA N-acyltransferases (Nat)"/>
    <property type="match status" value="1"/>
</dbReference>
<proteinExistence type="predicted"/>
<dbReference type="RefSeq" id="WP_006187015.1">
    <property type="nucleotide sequence ID" value="NZ_AOII01000099.1"/>
</dbReference>
<evidence type="ECO:0000313" key="2">
    <source>
        <dbReference type="EMBL" id="ELY73196.1"/>
    </source>
</evidence>
<dbReference type="InterPro" id="IPR016181">
    <property type="entry name" value="Acyl_CoA_acyltransferase"/>
</dbReference>
<dbReference type="PROSITE" id="PS51186">
    <property type="entry name" value="GNAT"/>
    <property type="match status" value="1"/>
</dbReference>
<accession>L9YHM0</accession>
<dbReference type="InterPro" id="IPR000182">
    <property type="entry name" value="GNAT_dom"/>
</dbReference>
<dbReference type="EMBL" id="AOII01000099">
    <property type="protein sequence ID" value="ELY73196.1"/>
    <property type="molecule type" value="Genomic_DNA"/>
</dbReference>
<reference evidence="2 3" key="1">
    <citation type="journal article" date="2014" name="PLoS Genet.">
        <title>Phylogenetically driven sequencing of extremely halophilic archaea reveals strategies for static and dynamic osmo-response.</title>
        <authorList>
            <person name="Becker E.A."/>
            <person name="Seitzer P.M."/>
            <person name="Tritt A."/>
            <person name="Larsen D."/>
            <person name="Krusor M."/>
            <person name="Yao A.I."/>
            <person name="Wu D."/>
            <person name="Madern D."/>
            <person name="Eisen J.A."/>
            <person name="Darling A.E."/>
            <person name="Facciotti M.T."/>
        </authorList>
    </citation>
    <scope>NUCLEOTIDE SEQUENCE [LARGE SCALE GENOMIC DNA]</scope>
    <source>
        <strain evidence="2 3">DSM 3751</strain>
    </source>
</reference>
<name>L9YHM0_9EURY</name>
<dbReference type="AlphaFoldDB" id="L9YHM0"/>